<evidence type="ECO:0000259" key="4">
    <source>
        <dbReference type="Pfam" id="PF05193"/>
    </source>
</evidence>
<gene>
    <name evidence="5" type="ORF">SK069_07620</name>
</gene>
<dbReference type="SUPFAM" id="SSF63411">
    <property type="entry name" value="LuxS/MPP-like metallohydrolase"/>
    <property type="match status" value="2"/>
</dbReference>
<evidence type="ECO:0000313" key="5">
    <source>
        <dbReference type="EMBL" id="MDX8151455.1"/>
    </source>
</evidence>
<dbReference type="Pfam" id="PF05193">
    <property type="entry name" value="Peptidase_M16_C"/>
    <property type="match status" value="1"/>
</dbReference>
<name>A0ABU4VJ58_9ACTN</name>
<comment type="similarity">
    <text evidence="1 2">Belongs to the peptidase M16 family.</text>
</comment>
<dbReference type="Proteomes" id="UP001277761">
    <property type="component" value="Unassembled WGS sequence"/>
</dbReference>
<proteinExistence type="inferred from homology"/>
<evidence type="ECO:0000313" key="6">
    <source>
        <dbReference type="Proteomes" id="UP001277761"/>
    </source>
</evidence>
<comment type="caution">
    <text evidence="5">The sequence shown here is derived from an EMBL/GenBank/DDBJ whole genome shotgun (WGS) entry which is preliminary data.</text>
</comment>
<dbReference type="PANTHER" id="PTHR11851">
    <property type="entry name" value="METALLOPROTEASE"/>
    <property type="match status" value="1"/>
</dbReference>
<dbReference type="PANTHER" id="PTHR11851:SF49">
    <property type="entry name" value="MITOCHONDRIAL-PROCESSING PEPTIDASE SUBUNIT ALPHA"/>
    <property type="match status" value="1"/>
</dbReference>
<dbReference type="InterPro" id="IPR001431">
    <property type="entry name" value="Pept_M16_Zn_BS"/>
</dbReference>
<dbReference type="EMBL" id="JAXAVX010000002">
    <property type="protein sequence ID" value="MDX8151455.1"/>
    <property type="molecule type" value="Genomic_DNA"/>
</dbReference>
<evidence type="ECO:0000256" key="2">
    <source>
        <dbReference type="RuleBase" id="RU004447"/>
    </source>
</evidence>
<dbReference type="RefSeq" id="WP_319953604.1">
    <property type="nucleotide sequence ID" value="NZ_JAXAVX010000002.1"/>
</dbReference>
<dbReference type="PROSITE" id="PS00143">
    <property type="entry name" value="INSULINASE"/>
    <property type="match status" value="1"/>
</dbReference>
<feature type="domain" description="Peptidase M16 N-terminal" evidence="3">
    <location>
        <begin position="21"/>
        <end position="163"/>
    </location>
</feature>
<evidence type="ECO:0000256" key="1">
    <source>
        <dbReference type="ARBA" id="ARBA00007261"/>
    </source>
</evidence>
<reference evidence="5 6" key="1">
    <citation type="submission" date="2023-11" db="EMBL/GenBank/DDBJ databases">
        <authorList>
            <person name="Xu M."/>
            <person name="Jiang T."/>
        </authorList>
    </citation>
    <scope>NUCLEOTIDE SEQUENCE [LARGE SCALE GENOMIC DNA]</scope>
    <source>
        <strain evidence="5 6">SD</strain>
    </source>
</reference>
<dbReference type="Pfam" id="PF00675">
    <property type="entry name" value="Peptidase_M16"/>
    <property type="match status" value="1"/>
</dbReference>
<dbReference type="InterPro" id="IPR007863">
    <property type="entry name" value="Peptidase_M16_C"/>
</dbReference>
<dbReference type="InterPro" id="IPR011765">
    <property type="entry name" value="Pept_M16_N"/>
</dbReference>
<dbReference type="Gene3D" id="3.30.830.10">
    <property type="entry name" value="Metalloenzyme, LuxS/M16 peptidase-like"/>
    <property type="match status" value="2"/>
</dbReference>
<protein>
    <submittedName>
        <fullName evidence="5">Pitrilysin family protein</fullName>
    </submittedName>
</protein>
<keyword evidence="6" id="KW-1185">Reference proteome</keyword>
<dbReference type="InterPro" id="IPR011249">
    <property type="entry name" value="Metalloenz_LuxS/M16"/>
</dbReference>
<evidence type="ECO:0000259" key="3">
    <source>
        <dbReference type="Pfam" id="PF00675"/>
    </source>
</evidence>
<accession>A0ABU4VJ58</accession>
<feature type="domain" description="Peptidase M16 C-terminal" evidence="4">
    <location>
        <begin position="169"/>
        <end position="343"/>
    </location>
</feature>
<sequence length="420" mass="45176">MPQISTSVAPNGLPIHRIALPGTRTLTALVAFHAGARTERPEENGIAHFLEHLVFKGGETYDDYRKVNETAERMGGVLNAFTSHAYVAFHITVRAESAEPALDLLTDFAGRPRIDADELDKERGVVIQEIARYNDQPAALAEMLIDEAAFGDHPLGRPVLGPEEHLRTFTRDQVVAFRDRRWAGAAGGAFLVGAVDDLPDDGRLHELFSRFPTLDVPAAPEAAPAPRTDVIARERDTNQSHLRLVYRPQADAADPAQRAALTIYGTLLGGSMGSRLFDEIREQRGLAYSVSASAWSLGDATQLQLSAGLDSSKCVEAYGRMREIVGELHADGPTAEEVDRARAYAAGRLVLAFENSGAVARHAASQAIVHDEDLDPDLAIAALDAVTLDDVREVAAGIDPQQAAVACVGPHAASDFDWSA</sequence>
<dbReference type="InterPro" id="IPR050361">
    <property type="entry name" value="MPP/UQCRC_Complex"/>
</dbReference>
<organism evidence="5 6">
    <name type="scientific">Patulibacter brassicae</name>
    <dbReference type="NCBI Taxonomy" id="1705717"/>
    <lineage>
        <taxon>Bacteria</taxon>
        <taxon>Bacillati</taxon>
        <taxon>Actinomycetota</taxon>
        <taxon>Thermoleophilia</taxon>
        <taxon>Solirubrobacterales</taxon>
        <taxon>Patulibacteraceae</taxon>
        <taxon>Patulibacter</taxon>
    </lineage>
</organism>